<sequence length="132" mass="15362">MNELEKRQLEKLDYELGQALEKLGTSAKLVRYIESQGFDFSLRKIGDCSISLWDIREQIYSLAPELKPSFIQEFEADRSRFDTLSKLSRQAKKLENDQKFQEASQVYKKLLAQSEHGHFRRVAEAGLYRVGT</sequence>
<gene>
    <name evidence="1" type="ORF">C2869_07055</name>
</gene>
<dbReference type="AlphaFoldDB" id="A0A2S0VPQ7"/>
<dbReference type="RefSeq" id="WP_108602279.1">
    <property type="nucleotide sequence ID" value="NZ_CP026604.1"/>
</dbReference>
<dbReference type="EMBL" id="CP026604">
    <property type="protein sequence ID" value="AWB66207.1"/>
    <property type="molecule type" value="Genomic_DNA"/>
</dbReference>
<protein>
    <submittedName>
        <fullName evidence="1">Uncharacterized protein</fullName>
    </submittedName>
</protein>
<organism evidence="1 2">
    <name type="scientific">Saccharobesus litoralis</name>
    <dbReference type="NCBI Taxonomy" id="2172099"/>
    <lineage>
        <taxon>Bacteria</taxon>
        <taxon>Pseudomonadati</taxon>
        <taxon>Pseudomonadota</taxon>
        <taxon>Gammaproteobacteria</taxon>
        <taxon>Alteromonadales</taxon>
        <taxon>Alteromonadaceae</taxon>
        <taxon>Saccharobesus</taxon>
    </lineage>
</organism>
<reference evidence="1 2" key="1">
    <citation type="submission" date="2018-01" db="EMBL/GenBank/DDBJ databases">
        <title>Genome sequence of a Cantenovulum-like bacteria.</title>
        <authorList>
            <person name="Tan W.R."/>
            <person name="Lau N.-S."/>
            <person name="Go F."/>
            <person name="Amirul A.-A.A."/>
        </authorList>
    </citation>
    <scope>NUCLEOTIDE SEQUENCE [LARGE SCALE GENOMIC DNA]</scope>
    <source>
        <strain evidence="1 2">CCB-QB4</strain>
    </source>
</reference>
<name>A0A2S0VPQ7_9ALTE</name>
<dbReference type="Proteomes" id="UP000244441">
    <property type="component" value="Chromosome"/>
</dbReference>
<evidence type="ECO:0000313" key="2">
    <source>
        <dbReference type="Proteomes" id="UP000244441"/>
    </source>
</evidence>
<dbReference type="KEGG" id="cate:C2869_07055"/>
<evidence type="ECO:0000313" key="1">
    <source>
        <dbReference type="EMBL" id="AWB66207.1"/>
    </source>
</evidence>
<keyword evidence="2" id="KW-1185">Reference proteome</keyword>
<accession>A0A2S0VPQ7</accession>
<proteinExistence type="predicted"/>